<reference evidence="1 2" key="1">
    <citation type="submission" date="2020-07" db="EMBL/GenBank/DDBJ databases">
        <title>Halosimplex litoreum sp. nov. and Halosimplex rubrum sp. nov., isolated from different salt environments.</title>
        <authorList>
            <person name="Cui H."/>
        </authorList>
    </citation>
    <scope>NUCLEOTIDE SEQUENCE [LARGE SCALE GENOMIC DNA]</scope>
    <source>
        <strain evidence="1 2">R2</strain>
    </source>
</reference>
<evidence type="ECO:0000313" key="2">
    <source>
        <dbReference type="Proteomes" id="UP000509346"/>
    </source>
</evidence>
<dbReference type="KEGG" id="hpel:HZS54_04865"/>
<protein>
    <submittedName>
        <fullName evidence="1">Uncharacterized protein</fullName>
    </submittedName>
</protein>
<gene>
    <name evidence="1" type="ORF">HZS54_04865</name>
</gene>
<dbReference type="EMBL" id="CP058909">
    <property type="protein sequence ID" value="QLH81007.1"/>
    <property type="molecule type" value="Genomic_DNA"/>
</dbReference>
<accession>A0A7D5SU48</accession>
<dbReference type="GeneID" id="56081896"/>
<dbReference type="Proteomes" id="UP000509346">
    <property type="component" value="Chromosome"/>
</dbReference>
<dbReference type="AlphaFoldDB" id="A0A7D5SU48"/>
<organism evidence="1 2">
    <name type="scientific">Halosimplex pelagicum</name>
    <dbReference type="NCBI Taxonomy" id="869886"/>
    <lineage>
        <taxon>Archaea</taxon>
        <taxon>Methanobacteriati</taxon>
        <taxon>Methanobacteriota</taxon>
        <taxon>Stenosarchaea group</taxon>
        <taxon>Halobacteria</taxon>
        <taxon>Halobacteriales</taxon>
        <taxon>Haloarculaceae</taxon>
        <taxon>Halosimplex</taxon>
    </lineage>
</organism>
<proteinExistence type="predicted"/>
<sequence length="46" mass="5151">MGDEDTSIRLKVDTWRRLRSRKGPGESFDDVINDVLDEADAVAAET</sequence>
<dbReference type="RefSeq" id="WP_179920820.1">
    <property type="nucleotide sequence ID" value="NZ_CP058909.1"/>
</dbReference>
<evidence type="ECO:0000313" key="1">
    <source>
        <dbReference type="EMBL" id="QLH81007.1"/>
    </source>
</evidence>
<name>A0A7D5SU48_9EURY</name>
<dbReference type="OrthoDB" id="105426at2157"/>
<keyword evidence="2" id="KW-1185">Reference proteome</keyword>